<dbReference type="Proteomes" id="UP000309128">
    <property type="component" value="Unassembled WGS sequence"/>
</dbReference>
<dbReference type="EMBL" id="VCKY01000003">
    <property type="protein sequence ID" value="TMR25328.1"/>
    <property type="molecule type" value="Genomic_DNA"/>
</dbReference>
<dbReference type="AlphaFoldDB" id="A0A5S4FXB4"/>
<proteinExistence type="predicted"/>
<keyword evidence="5" id="KW-1185">Reference proteome</keyword>
<dbReference type="PROSITE" id="PS50977">
    <property type="entry name" value="HTH_TETR_2"/>
    <property type="match status" value="1"/>
</dbReference>
<dbReference type="PANTHER" id="PTHR30055">
    <property type="entry name" value="HTH-TYPE TRANSCRIPTIONAL REGULATOR RUTR"/>
    <property type="match status" value="1"/>
</dbReference>
<dbReference type="PROSITE" id="PS01081">
    <property type="entry name" value="HTH_TETR_1"/>
    <property type="match status" value="1"/>
</dbReference>
<feature type="DNA-binding region" description="H-T-H motif" evidence="2">
    <location>
        <begin position="49"/>
        <end position="68"/>
    </location>
</feature>
<dbReference type="Gene3D" id="1.10.357.10">
    <property type="entry name" value="Tetracycline Repressor, domain 2"/>
    <property type="match status" value="1"/>
</dbReference>
<dbReference type="PANTHER" id="PTHR30055:SF146">
    <property type="entry name" value="HTH-TYPE TRANSCRIPTIONAL DUAL REGULATOR CECR"/>
    <property type="match status" value="1"/>
</dbReference>
<dbReference type="OrthoDB" id="3403733at2"/>
<evidence type="ECO:0000259" key="3">
    <source>
        <dbReference type="PROSITE" id="PS50977"/>
    </source>
</evidence>
<dbReference type="SUPFAM" id="SSF46689">
    <property type="entry name" value="Homeodomain-like"/>
    <property type="match status" value="1"/>
</dbReference>
<dbReference type="InterPro" id="IPR009057">
    <property type="entry name" value="Homeodomain-like_sf"/>
</dbReference>
<gene>
    <name evidence="4" type="ORF">ETD86_01700</name>
</gene>
<dbReference type="GO" id="GO:0000976">
    <property type="term" value="F:transcription cis-regulatory region binding"/>
    <property type="evidence" value="ECO:0007669"/>
    <property type="project" value="TreeGrafter"/>
</dbReference>
<dbReference type="InterPro" id="IPR023772">
    <property type="entry name" value="DNA-bd_HTH_TetR-type_CS"/>
</dbReference>
<name>A0A5S4FXB4_9ACTN</name>
<organism evidence="4 5">
    <name type="scientific">Nonomuraea turkmeniaca</name>
    <dbReference type="NCBI Taxonomy" id="103838"/>
    <lineage>
        <taxon>Bacteria</taxon>
        <taxon>Bacillati</taxon>
        <taxon>Actinomycetota</taxon>
        <taxon>Actinomycetes</taxon>
        <taxon>Streptosporangiales</taxon>
        <taxon>Streptosporangiaceae</taxon>
        <taxon>Nonomuraea</taxon>
    </lineage>
</organism>
<evidence type="ECO:0000256" key="2">
    <source>
        <dbReference type="PROSITE-ProRule" id="PRU00335"/>
    </source>
</evidence>
<dbReference type="InterPro" id="IPR001647">
    <property type="entry name" value="HTH_TetR"/>
</dbReference>
<dbReference type="Pfam" id="PF00440">
    <property type="entry name" value="TetR_N"/>
    <property type="match status" value="1"/>
</dbReference>
<dbReference type="PRINTS" id="PR00455">
    <property type="entry name" value="HTHTETR"/>
</dbReference>
<evidence type="ECO:0000256" key="1">
    <source>
        <dbReference type="ARBA" id="ARBA00023125"/>
    </source>
</evidence>
<comment type="caution">
    <text evidence="4">The sequence shown here is derived from an EMBL/GenBank/DDBJ whole genome shotgun (WGS) entry which is preliminary data.</text>
</comment>
<keyword evidence="1 2" id="KW-0238">DNA-binding</keyword>
<sequence length="235" mass="25216">MHDRVICCTSESKVGNRVRAAAPEDLTARARIRDAAMQHFGDLGYEGATLRGIAETAGVSPGLVRHHFGSKQGLREACDEHLIRMIRQVNDQTRAGMASGALTSVLAARSALVGPYQRYMTRALAEGAAGALFDELVRLFVPWLNDADKSRPDPPTVDVKIRAAIGVAMGLSIGVLHGHISRTIGVDVSSPEGDRLLARALVDIYSHPMLSIEDAGRILRALDEAESSSPQGESR</sequence>
<dbReference type="InterPro" id="IPR050109">
    <property type="entry name" value="HTH-type_TetR-like_transc_reg"/>
</dbReference>
<dbReference type="GO" id="GO:0003700">
    <property type="term" value="F:DNA-binding transcription factor activity"/>
    <property type="evidence" value="ECO:0007669"/>
    <property type="project" value="TreeGrafter"/>
</dbReference>
<protein>
    <submittedName>
        <fullName evidence="4">TetR family transcriptional regulator</fullName>
    </submittedName>
</protein>
<feature type="domain" description="HTH tetR-type" evidence="3">
    <location>
        <begin position="26"/>
        <end position="86"/>
    </location>
</feature>
<reference evidence="4 5" key="1">
    <citation type="submission" date="2019-05" db="EMBL/GenBank/DDBJ databases">
        <title>Draft genome sequence of Nonomuraea turkmeniaca DSM 43926.</title>
        <authorList>
            <person name="Saricaoglu S."/>
            <person name="Isik K."/>
        </authorList>
    </citation>
    <scope>NUCLEOTIDE SEQUENCE [LARGE SCALE GENOMIC DNA]</scope>
    <source>
        <strain evidence="4 5">DSM 43926</strain>
    </source>
</reference>
<accession>A0A5S4FXB4</accession>
<evidence type="ECO:0000313" key="5">
    <source>
        <dbReference type="Proteomes" id="UP000309128"/>
    </source>
</evidence>
<evidence type="ECO:0000313" key="4">
    <source>
        <dbReference type="EMBL" id="TMR25328.1"/>
    </source>
</evidence>